<evidence type="ECO:0000259" key="2">
    <source>
        <dbReference type="Pfam" id="PF25540"/>
    </source>
</evidence>
<feature type="region of interest" description="Disordered" evidence="1">
    <location>
        <begin position="310"/>
        <end position="338"/>
    </location>
</feature>
<protein>
    <recommendedName>
        <fullName evidence="7">C3H1-type domain-containing protein</fullName>
    </recommendedName>
</protein>
<dbReference type="InterPro" id="IPR057683">
    <property type="entry name" value="DUF7923"/>
</dbReference>
<feature type="domain" description="DUF7923" evidence="2">
    <location>
        <begin position="67"/>
        <end position="250"/>
    </location>
</feature>
<dbReference type="PANTHER" id="PTHR37543">
    <property type="entry name" value="CCCH ZINC FINGER DNA BINDING PROTEIN (AFU_ORTHOLOGUE AFUA_5G12760)"/>
    <property type="match status" value="1"/>
</dbReference>
<proteinExistence type="predicted"/>
<keyword evidence="6" id="KW-1185">Reference proteome</keyword>
<reference evidence="5" key="1">
    <citation type="journal article" date="2020" name="Stud. Mycol.">
        <title>101 Dothideomycetes genomes: a test case for predicting lifestyles and emergence of pathogens.</title>
        <authorList>
            <person name="Haridas S."/>
            <person name="Albert R."/>
            <person name="Binder M."/>
            <person name="Bloem J."/>
            <person name="Labutti K."/>
            <person name="Salamov A."/>
            <person name="Andreopoulos B."/>
            <person name="Baker S."/>
            <person name="Barry K."/>
            <person name="Bills G."/>
            <person name="Bluhm B."/>
            <person name="Cannon C."/>
            <person name="Castanera R."/>
            <person name="Culley D."/>
            <person name="Daum C."/>
            <person name="Ezra D."/>
            <person name="Gonzalez J."/>
            <person name="Henrissat B."/>
            <person name="Kuo A."/>
            <person name="Liang C."/>
            <person name="Lipzen A."/>
            <person name="Lutzoni F."/>
            <person name="Magnuson J."/>
            <person name="Mondo S."/>
            <person name="Nolan M."/>
            <person name="Ohm R."/>
            <person name="Pangilinan J."/>
            <person name="Park H.-J."/>
            <person name="Ramirez L."/>
            <person name="Alfaro M."/>
            <person name="Sun H."/>
            <person name="Tritt A."/>
            <person name="Yoshinaga Y."/>
            <person name="Zwiers L.-H."/>
            <person name="Turgeon B."/>
            <person name="Goodwin S."/>
            <person name="Spatafora J."/>
            <person name="Crous P."/>
            <person name="Grigoriev I."/>
        </authorList>
    </citation>
    <scope>NUCLEOTIDE SEQUENCE</scope>
    <source>
        <strain evidence="5">CBS 262.69</strain>
    </source>
</reference>
<dbReference type="InterPro" id="IPR057654">
    <property type="entry name" value="Znf-CCCH_tandem"/>
</dbReference>
<dbReference type="PANTHER" id="PTHR37543:SF1">
    <property type="entry name" value="CCCH ZINC FINGER DNA BINDING PROTEIN (AFU_ORTHOLOGUE AFUA_5G12760)"/>
    <property type="match status" value="1"/>
</dbReference>
<dbReference type="InterPro" id="IPR000571">
    <property type="entry name" value="Znf_CCCH"/>
</dbReference>
<feature type="region of interest" description="Disordered" evidence="1">
    <location>
        <begin position="255"/>
        <end position="288"/>
    </location>
</feature>
<evidence type="ECO:0000313" key="5">
    <source>
        <dbReference type="EMBL" id="KAF2400273.1"/>
    </source>
</evidence>
<dbReference type="Pfam" id="PF25542">
    <property type="entry name" value="zf-CCCH_12"/>
    <property type="match status" value="1"/>
</dbReference>
<dbReference type="AlphaFoldDB" id="A0A6G1HW38"/>
<organism evidence="5 6">
    <name type="scientific">Trichodelitschia bisporula</name>
    <dbReference type="NCBI Taxonomy" id="703511"/>
    <lineage>
        <taxon>Eukaryota</taxon>
        <taxon>Fungi</taxon>
        <taxon>Dikarya</taxon>
        <taxon>Ascomycota</taxon>
        <taxon>Pezizomycotina</taxon>
        <taxon>Dothideomycetes</taxon>
        <taxon>Dothideomycetes incertae sedis</taxon>
        <taxon>Phaeotrichales</taxon>
        <taxon>Phaeotrichaceae</taxon>
        <taxon>Trichodelitschia</taxon>
    </lineage>
</organism>
<evidence type="ECO:0008006" key="7">
    <source>
        <dbReference type="Google" id="ProtNLM"/>
    </source>
</evidence>
<sequence length="505" mass="56465">MLRFWSARDRSLRWAFICDVLERFRKLSKMYEQKCRDYDDERNWRLNQRDQFDAIAKKYNILNHSLESNCFVQVLIDGDGAYFHDALVQAGTDGGSDAAHKLLTEITEHVQSLYPTYDVGQWSIAVQIYANLGGLAGKLVSMNIINSPSELHSFARSFNSSQFHFSIVDVGVGKERADNKIREMFRLFLGNKQCKHIIFGGCHDNGYLPTLQPYRHDEATRSRISLLETLRAEEGFKDLNFNMARFPSVFRSEPLSNGAAPRSPPQPAYRTVSAPANRVNGNVNGGPNGKTEAPVLSRAANVATTFNATALPQRSTTPSSTTAESSPALPAATPAHTQPDTTWAVVGKAGATTKTISIAPAPKPPVAKVKVIYYNERWQRLDPVLRSATQNGITVLNARITAKGKVCNEHFLRGMCEGTCGYSHDGKLSEEELLALRHRARTRSCPQRSSCQRFDCYWGHQCPFQDKSGGCMNDSCYFLDVHFIDKRPYYKWFEDGTTSLVDAPA</sequence>
<accession>A0A6G1HW38</accession>
<feature type="domain" description="C3H1-type" evidence="3">
    <location>
        <begin position="399"/>
        <end position="425"/>
    </location>
</feature>
<evidence type="ECO:0000313" key="6">
    <source>
        <dbReference type="Proteomes" id="UP000799640"/>
    </source>
</evidence>
<dbReference type="OrthoDB" id="2270193at2759"/>
<evidence type="ECO:0000256" key="1">
    <source>
        <dbReference type="SAM" id="MobiDB-lite"/>
    </source>
</evidence>
<dbReference type="Pfam" id="PF25540">
    <property type="entry name" value="DUF7923"/>
    <property type="match status" value="1"/>
</dbReference>
<dbReference type="Pfam" id="PF25543">
    <property type="entry name" value="zf-CCCH_tandem"/>
    <property type="match status" value="1"/>
</dbReference>
<name>A0A6G1HW38_9PEZI</name>
<feature type="domain" description="Tandem CCCH zinc finger" evidence="4">
    <location>
        <begin position="435"/>
        <end position="486"/>
    </location>
</feature>
<dbReference type="EMBL" id="ML996695">
    <property type="protein sequence ID" value="KAF2400273.1"/>
    <property type="molecule type" value="Genomic_DNA"/>
</dbReference>
<gene>
    <name evidence="5" type="ORF">EJ06DRAFT_423981</name>
</gene>
<dbReference type="Proteomes" id="UP000799640">
    <property type="component" value="Unassembled WGS sequence"/>
</dbReference>
<evidence type="ECO:0000259" key="3">
    <source>
        <dbReference type="Pfam" id="PF25542"/>
    </source>
</evidence>
<evidence type="ECO:0000259" key="4">
    <source>
        <dbReference type="Pfam" id="PF25543"/>
    </source>
</evidence>